<evidence type="ECO:0000313" key="1">
    <source>
        <dbReference type="EMBL" id="KRY06316.1"/>
    </source>
</evidence>
<feature type="non-terminal residue" evidence="1">
    <location>
        <position position="118"/>
    </location>
</feature>
<dbReference type="EMBL" id="JYDQ01000842">
    <property type="protein sequence ID" value="KRY06316.1"/>
    <property type="molecule type" value="Genomic_DNA"/>
</dbReference>
<accession>A0A0V0Z1M9</accession>
<dbReference type="AlphaFoldDB" id="A0A0V0Z1M9"/>
<sequence>MKFYCENVGGVRGEIGTRPLIMKKYSHITVSIEVEPDNQIVRSLSSLRPKVNSIIVSKAEFLQNMAKSIATANNLQIMFDEFGHPFFLFKDQAKKKRLVGIEAIKVWPIFHTFLKLRH</sequence>
<keyword evidence="2" id="KW-1185">Reference proteome</keyword>
<name>A0A0V0Z1M9_9BILA</name>
<proteinExistence type="predicted"/>
<gene>
    <name evidence="1" type="ORF">T12_5955</name>
</gene>
<dbReference type="Proteomes" id="UP000054783">
    <property type="component" value="Unassembled WGS sequence"/>
</dbReference>
<reference evidence="1 2" key="1">
    <citation type="submission" date="2015-01" db="EMBL/GenBank/DDBJ databases">
        <title>Evolution of Trichinella species and genotypes.</title>
        <authorList>
            <person name="Korhonen P.K."/>
            <person name="Edoardo P."/>
            <person name="Giuseppe L.R."/>
            <person name="Gasser R.B."/>
        </authorList>
    </citation>
    <scope>NUCLEOTIDE SEQUENCE [LARGE SCALE GENOMIC DNA]</scope>
    <source>
        <strain evidence="1">ISS2496</strain>
    </source>
</reference>
<protein>
    <submittedName>
        <fullName evidence="1">Uncharacterized protein</fullName>
    </submittedName>
</protein>
<dbReference type="STRING" id="990121.A0A0V0Z1M9"/>
<evidence type="ECO:0000313" key="2">
    <source>
        <dbReference type="Proteomes" id="UP000054783"/>
    </source>
</evidence>
<organism evidence="1 2">
    <name type="scientific">Trichinella patagoniensis</name>
    <dbReference type="NCBI Taxonomy" id="990121"/>
    <lineage>
        <taxon>Eukaryota</taxon>
        <taxon>Metazoa</taxon>
        <taxon>Ecdysozoa</taxon>
        <taxon>Nematoda</taxon>
        <taxon>Enoplea</taxon>
        <taxon>Dorylaimia</taxon>
        <taxon>Trichinellida</taxon>
        <taxon>Trichinellidae</taxon>
        <taxon>Trichinella</taxon>
    </lineage>
</organism>
<comment type="caution">
    <text evidence="1">The sequence shown here is derived from an EMBL/GenBank/DDBJ whole genome shotgun (WGS) entry which is preliminary data.</text>
</comment>